<name>A0A8J2WHD6_9CRUS</name>
<keyword evidence="3 5" id="KW-0274">FAD</keyword>
<evidence type="ECO:0000256" key="7">
    <source>
        <dbReference type="RuleBase" id="RU367151"/>
    </source>
</evidence>
<dbReference type="GO" id="GO:0003684">
    <property type="term" value="F:damaged DNA binding"/>
    <property type="evidence" value="ECO:0007669"/>
    <property type="project" value="TreeGrafter"/>
</dbReference>
<dbReference type="Gene3D" id="1.10.579.10">
    <property type="entry name" value="DNA Cyclobutane Dipyrimidine Photolyase, subunit A, domain 3"/>
    <property type="match status" value="1"/>
</dbReference>
<feature type="domain" description="Photolyase/cryptochrome alpha/beta" evidence="9">
    <location>
        <begin position="10"/>
        <end position="147"/>
    </location>
</feature>
<evidence type="ECO:0000256" key="4">
    <source>
        <dbReference type="ARBA" id="ARBA00022991"/>
    </source>
</evidence>
<evidence type="ECO:0000313" key="11">
    <source>
        <dbReference type="Proteomes" id="UP000789390"/>
    </source>
</evidence>
<keyword evidence="2 5" id="KW-0285">Flavoprotein</keyword>
<dbReference type="PANTHER" id="PTHR11455:SF22">
    <property type="entry name" value="CRYPTOCHROME DASH"/>
    <property type="match status" value="1"/>
</dbReference>
<reference evidence="10" key="1">
    <citation type="submission" date="2021-11" db="EMBL/GenBank/DDBJ databases">
        <authorList>
            <person name="Schell T."/>
        </authorList>
    </citation>
    <scope>NUCLEOTIDE SEQUENCE</scope>
    <source>
        <strain evidence="10">M5</strain>
    </source>
</reference>
<feature type="binding site" evidence="5">
    <location>
        <begin position="260"/>
        <end position="264"/>
    </location>
    <ligand>
        <name>FAD</name>
        <dbReference type="ChEBI" id="CHEBI:57692"/>
    </ligand>
</feature>
<feature type="binding site" evidence="5">
    <location>
        <begin position="300"/>
        <end position="307"/>
    </location>
    <ligand>
        <name>FAD</name>
        <dbReference type="ChEBI" id="CHEBI:57692"/>
    </ligand>
</feature>
<dbReference type="Gene3D" id="1.25.40.80">
    <property type="match status" value="1"/>
</dbReference>
<gene>
    <name evidence="10" type="ORF">DGAL_LOCUS10557</name>
</gene>
<dbReference type="InterPro" id="IPR006050">
    <property type="entry name" value="DNA_photolyase_N"/>
</dbReference>
<evidence type="ECO:0000256" key="2">
    <source>
        <dbReference type="ARBA" id="ARBA00022630"/>
    </source>
</evidence>
<feature type="binding site" evidence="5">
    <location>
        <position position="247"/>
    </location>
    <ligand>
        <name>FAD</name>
        <dbReference type="ChEBI" id="CHEBI:57692"/>
    </ligand>
</feature>
<evidence type="ECO:0000313" key="10">
    <source>
        <dbReference type="EMBL" id="CAH0107266.1"/>
    </source>
</evidence>
<dbReference type="InterPro" id="IPR036155">
    <property type="entry name" value="Crypto/Photolyase_N_sf"/>
</dbReference>
<accession>A0A8J2WHD6</accession>
<dbReference type="OrthoDB" id="435881at2759"/>
<dbReference type="Pfam" id="PF03441">
    <property type="entry name" value="FAD_binding_7"/>
    <property type="match status" value="1"/>
</dbReference>
<feature type="site" description="Electron transfer via tryptophanyl radical" evidence="6">
    <location>
        <position position="331"/>
    </location>
</feature>
<protein>
    <recommendedName>
        <fullName evidence="7">Cryptochrome DASH</fullName>
    </recommendedName>
</protein>
<dbReference type="EMBL" id="CAKKLH010000257">
    <property type="protein sequence ID" value="CAH0107266.1"/>
    <property type="molecule type" value="Genomic_DNA"/>
</dbReference>
<evidence type="ECO:0000259" key="9">
    <source>
        <dbReference type="PROSITE" id="PS51645"/>
    </source>
</evidence>
<evidence type="ECO:0000256" key="5">
    <source>
        <dbReference type="PIRSR" id="PIRSR602081-1"/>
    </source>
</evidence>
<feature type="compositionally biased region" description="Basic and acidic residues" evidence="8">
    <location>
        <begin position="488"/>
        <end position="497"/>
    </location>
</feature>
<dbReference type="InterPro" id="IPR014729">
    <property type="entry name" value="Rossmann-like_a/b/a_fold"/>
</dbReference>
<evidence type="ECO:0000256" key="6">
    <source>
        <dbReference type="PIRSR" id="PIRSR602081-2"/>
    </source>
</evidence>
<feature type="binding site" evidence="5">
    <location>
        <begin position="397"/>
        <end position="399"/>
    </location>
    <ligand>
        <name>FAD</name>
        <dbReference type="ChEBI" id="CHEBI:57692"/>
    </ligand>
</feature>
<evidence type="ECO:0000256" key="1">
    <source>
        <dbReference type="ARBA" id="ARBA00005862"/>
    </source>
</evidence>
<proteinExistence type="inferred from homology"/>
<dbReference type="PRINTS" id="PR00147">
    <property type="entry name" value="DNAPHOTLYASE"/>
</dbReference>
<comment type="caution">
    <text evidence="10">The sequence shown here is derived from an EMBL/GenBank/DDBJ whole genome shotgun (WGS) entry which is preliminary data.</text>
</comment>
<dbReference type="PANTHER" id="PTHR11455">
    <property type="entry name" value="CRYPTOCHROME"/>
    <property type="match status" value="1"/>
</dbReference>
<keyword evidence="11" id="KW-1185">Reference proteome</keyword>
<dbReference type="Proteomes" id="UP000789390">
    <property type="component" value="Unassembled WGS sequence"/>
</dbReference>
<dbReference type="InterPro" id="IPR005101">
    <property type="entry name" value="Cryptochr/Photolyase_FAD-bd"/>
</dbReference>
<dbReference type="InterPro" id="IPR014133">
    <property type="entry name" value="Cry_DASH"/>
</dbReference>
<dbReference type="AlphaFoldDB" id="A0A8J2WHD6"/>
<sequence>MLSIVKMSTKVAICLFRNDLRYHDNEILALAHKSADFVLPLYCFDSRHFEGTHHYKFPKTGAFRTQFLLESVEDLRKTLVKHGSNLMIFHGKPEEAIFKVFKSLAGSKLTLVLQTEVTKEEMDVEKCLQKICQETRASYINIWGSTLYHKGDLPFQINHVPDSYTGFRKDVEEKLRIRPEITMPDKMKPVPTLAPEISWGNLPTIEGLNSTKPIPCLSSAFPFNGGETAALQRLKSYLWDTNAVAQYKETRNGLIGTEYSTKFSPWLAHGCLSPRRIHWELEKYELQRTKNQSTYWVRFELLWRDYFKFVSMKYGDRIFYPNGMKGKRQQWKKDMELFKAWQMGRTGVPFVDANMRELLATGWMSNRGRQNVASFLVKDLLLDWRLGAEWFESLLLDHDVCSNYGNWNYVAGIGNDPRENRKFNMIKQSMDYDLEGNYIRMWVPELKEIPGSKIHSPWMLSSGALSAAKIRLGDNYPNPVVVAPEWSRHQKGAKEVGRGNPKGGSQRGIDFYFKNPGSQK</sequence>
<dbReference type="NCBIfam" id="TIGR02765">
    <property type="entry name" value="crypto_DASH"/>
    <property type="match status" value="1"/>
</dbReference>
<dbReference type="Gene3D" id="3.40.50.620">
    <property type="entry name" value="HUPs"/>
    <property type="match status" value="1"/>
</dbReference>
<evidence type="ECO:0000256" key="8">
    <source>
        <dbReference type="SAM" id="MobiDB-lite"/>
    </source>
</evidence>
<dbReference type="PROSITE" id="PS51645">
    <property type="entry name" value="PHR_CRY_ALPHA_BETA"/>
    <property type="match status" value="1"/>
</dbReference>
<feature type="site" description="Electron transfer via tryptophanyl radical" evidence="6">
    <location>
        <position position="407"/>
    </location>
</feature>
<comment type="function">
    <text evidence="7">May have a photoreceptor function.</text>
</comment>
<comment type="similarity">
    <text evidence="1 7">Belongs to the DNA photolyase class-1 family.</text>
</comment>
<feature type="region of interest" description="Disordered" evidence="8">
    <location>
        <begin position="488"/>
        <end position="520"/>
    </location>
</feature>
<dbReference type="Pfam" id="PF00875">
    <property type="entry name" value="DNA_photolyase"/>
    <property type="match status" value="1"/>
</dbReference>
<comment type="cofactor">
    <cofactor evidence="5 7">
        <name>FAD</name>
        <dbReference type="ChEBI" id="CHEBI:57692"/>
    </cofactor>
    <text evidence="5 7">Binds 1 FAD per subunit.</text>
</comment>
<dbReference type="GO" id="GO:0003904">
    <property type="term" value="F:deoxyribodipyrimidine photo-lyase activity"/>
    <property type="evidence" value="ECO:0007669"/>
    <property type="project" value="TreeGrafter"/>
</dbReference>
<feature type="site" description="Electron transfer via tryptophanyl radical" evidence="6">
    <location>
        <position position="384"/>
    </location>
</feature>
<organism evidence="10 11">
    <name type="scientific">Daphnia galeata</name>
    <dbReference type="NCBI Taxonomy" id="27404"/>
    <lineage>
        <taxon>Eukaryota</taxon>
        <taxon>Metazoa</taxon>
        <taxon>Ecdysozoa</taxon>
        <taxon>Arthropoda</taxon>
        <taxon>Crustacea</taxon>
        <taxon>Branchiopoda</taxon>
        <taxon>Diplostraca</taxon>
        <taxon>Cladocera</taxon>
        <taxon>Anomopoda</taxon>
        <taxon>Daphniidae</taxon>
        <taxon>Daphnia</taxon>
    </lineage>
</organism>
<dbReference type="GO" id="GO:0071949">
    <property type="term" value="F:FAD binding"/>
    <property type="evidence" value="ECO:0007669"/>
    <property type="project" value="TreeGrafter"/>
</dbReference>
<dbReference type="SUPFAM" id="SSF52425">
    <property type="entry name" value="Cryptochrome/photolyase, N-terminal domain"/>
    <property type="match status" value="1"/>
</dbReference>
<dbReference type="SUPFAM" id="SSF48173">
    <property type="entry name" value="Cryptochrome/photolyase FAD-binding domain"/>
    <property type="match status" value="1"/>
</dbReference>
<keyword evidence="4 7" id="KW-0157">Chromophore</keyword>
<evidence type="ECO:0000256" key="3">
    <source>
        <dbReference type="ARBA" id="ARBA00022827"/>
    </source>
</evidence>
<dbReference type="InterPro" id="IPR002081">
    <property type="entry name" value="Cryptochrome/DNA_photolyase_1"/>
</dbReference>
<comment type="cofactor">
    <cofactor evidence="7">
        <name>(6R)-5,10-methylene-5,6,7,8-tetrahydrofolate</name>
        <dbReference type="ChEBI" id="CHEBI:15636"/>
    </cofactor>
    <text evidence="7">Binds 1 5,10-methenyltetrahydrofolate (MTHF) per subunit.</text>
</comment>
<dbReference type="GO" id="GO:0000719">
    <property type="term" value="P:photoreactive repair"/>
    <property type="evidence" value="ECO:0007669"/>
    <property type="project" value="TreeGrafter"/>
</dbReference>
<dbReference type="InterPro" id="IPR036134">
    <property type="entry name" value="Crypto/Photolyase_FAD-like_sf"/>
</dbReference>